<gene>
    <name evidence="2" type="ORF">METZ01_LOCUS423694</name>
</gene>
<name>A0A382XJ12_9ZZZZ</name>
<organism evidence="2">
    <name type="scientific">marine metagenome</name>
    <dbReference type="NCBI Taxonomy" id="408172"/>
    <lineage>
        <taxon>unclassified sequences</taxon>
        <taxon>metagenomes</taxon>
        <taxon>ecological metagenomes</taxon>
    </lineage>
</organism>
<sequence length="270" mass="30570">NELPEDVTVWLDTLKSATPDQKLELAKHLKNLRAQLDTTHPKNIADSIEAGGLPDVGPTEKGEKLTEPPEIPLEILRILVEMYYDFQNTRIRTGNRAAMNLERNGIGKEALAEYGVDGLFDTSKKFERDIVKLITQDLKRRPIYTDFLEKLYGISAIIGAGLIAWIQDPSNYDNISKLHQNAGLGHNRYCDECGKWLYEEILIPKTGVDGKISNTKAKRVSGKIKMCNECGNDEHVSFYPQRKAQGYQVNWNPKLKTHMWKIGGSFVLQK</sequence>
<evidence type="ECO:0000313" key="2">
    <source>
        <dbReference type="EMBL" id="SVD70840.1"/>
    </source>
</evidence>
<dbReference type="EMBL" id="UINC01168023">
    <property type="protein sequence ID" value="SVD70840.1"/>
    <property type="molecule type" value="Genomic_DNA"/>
</dbReference>
<reference evidence="2" key="1">
    <citation type="submission" date="2018-05" db="EMBL/GenBank/DDBJ databases">
        <authorList>
            <person name="Lanie J.A."/>
            <person name="Ng W.-L."/>
            <person name="Kazmierczak K.M."/>
            <person name="Andrzejewski T.M."/>
            <person name="Davidsen T.M."/>
            <person name="Wayne K.J."/>
            <person name="Tettelin H."/>
            <person name="Glass J.I."/>
            <person name="Rusch D."/>
            <person name="Podicherti R."/>
            <person name="Tsui H.-C.T."/>
            <person name="Winkler M.E."/>
        </authorList>
    </citation>
    <scope>NUCLEOTIDE SEQUENCE</scope>
</reference>
<feature type="non-terminal residue" evidence="2">
    <location>
        <position position="270"/>
    </location>
</feature>
<dbReference type="AlphaFoldDB" id="A0A382XJ12"/>
<protein>
    <submittedName>
        <fullName evidence="2">Uncharacterized protein</fullName>
    </submittedName>
</protein>
<feature type="region of interest" description="Disordered" evidence="1">
    <location>
        <begin position="40"/>
        <end position="67"/>
    </location>
</feature>
<feature type="non-terminal residue" evidence="2">
    <location>
        <position position="1"/>
    </location>
</feature>
<accession>A0A382XJ12</accession>
<feature type="compositionally biased region" description="Basic and acidic residues" evidence="1">
    <location>
        <begin position="58"/>
        <end position="67"/>
    </location>
</feature>
<evidence type="ECO:0000256" key="1">
    <source>
        <dbReference type="SAM" id="MobiDB-lite"/>
    </source>
</evidence>
<proteinExistence type="predicted"/>